<dbReference type="InterPro" id="IPR003829">
    <property type="entry name" value="Pirin_N_dom"/>
</dbReference>
<proteinExistence type="inferred from homology"/>
<dbReference type="SUPFAM" id="SSF51182">
    <property type="entry name" value="RmlC-like cupins"/>
    <property type="match status" value="1"/>
</dbReference>
<accession>A0A177KHE2</accession>
<dbReference type="RefSeq" id="WP_063975598.1">
    <property type="nucleotide sequence ID" value="NZ_LQWZ01000037.1"/>
</dbReference>
<name>A0A177KHE2_9BACI</name>
<gene>
    <name evidence="4" type="ORF">AWH48_13330</name>
</gene>
<comment type="caution">
    <text evidence="4">The sequence shown here is derived from an EMBL/GenBank/DDBJ whole genome shotgun (WGS) entry which is preliminary data.</text>
</comment>
<organism evidence="4 5">
    <name type="scientific">Domibacillus aminovorans</name>
    <dbReference type="NCBI Taxonomy" id="29332"/>
    <lineage>
        <taxon>Bacteria</taxon>
        <taxon>Bacillati</taxon>
        <taxon>Bacillota</taxon>
        <taxon>Bacilli</taxon>
        <taxon>Bacillales</taxon>
        <taxon>Bacillaceae</taxon>
        <taxon>Domibacillus</taxon>
    </lineage>
</organism>
<comment type="similarity">
    <text evidence="1 2">Belongs to the pirin family.</text>
</comment>
<dbReference type="Gene3D" id="2.60.120.10">
    <property type="entry name" value="Jelly Rolls"/>
    <property type="match status" value="1"/>
</dbReference>
<dbReference type="PANTHER" id="PTHR43212:SF3">
    <property type="entry name" value="QUERCETIN 2,3-DIOXYGENASE"/>
    <property type="match status" value="1"/>
</dbReference>
<evidence type="ECO:0000313" key="5">
    <source>
        <dbReference type="Proteomes" id="UP000077271"/>
    </source>
</evidence>
<dbReference type="InterPro" id="IPR011051">
    <property type="entry name" value="RmlC_Cupin_sf"/>
</dbReference>
<sequence>MIQIFPVSSRHHAVFGWLKSNLSFSFADYHDPKTTSFGLMRDLNDDFVLSLRVFGIHLHQNMEVVSIVLEGQLEHKEAS</sequence>
<dbReference type="Proteomes" id="UP000077271">
    <property type="component" value="Unassembled WGS sequence"/>
</dbReference>
<evidence type="ECO:0000256" key="2">
    <source>
        <dbReference type="RuleBase" id="RU003457"/>
    </source>
</evidence>
<dbReference type="InterPro" id="IPR012093">
    <property type="entry name" value="Pirin"/>
</dbReference>
<dbReference type="InterPro" id="IPR014710">
    <property type="entry name" value="RmlC-like_jellyroll"/>
</dbReference>
<dbReference type="PANTHER" id="PTHR43212">
    <property type="entry name" value="QUERCETIN 2,3-DIOXYGENASE"/>
    <property type="match status" value="1"/>
</dbReference>
<evidence type="ECO:0000259" key="3">
    <source>
        <dbReference type="Pfam" id="PF02678"/>
    </source>
</evidence>
<evidence type="ECO:0000256" key="1">
    <source>
        <dbReference type="ARBA" id="ARBA00008416"/>
    </source>
</evidence>
<dbReference type="AlphaFoldDB" id="A0A177KHE2"/>
<dbReference type="EMBL" id="LQWZ01000037">
    <property type="protein sequence ID" value="OAH52789.1"/>
    <property type="molecule type" value="Genomic_DNA"/>
</dbReference>
<dbReference type="Pfam" id="PF02678">
    <property type="entry name" value="Pirin"/>
    <property type="match status" value="1"/>
</dbReference>
<feature type="domain" description="Pirin N-terminal" evidence="3">
    <location>
        <begin position="15"/>
        <end position="77"/>
    </location>
</feature>
<evidence type="ECO:0000313" key="4">
    <source>
        <dbReference type="EMBL" id="OAH52789.1"/>
    </source>
</evidence>
<protein>
    <recommendedName>
        <fullName evidence="3">Pirin N-terminal domain-containing protein</fullName>
    </recommendedName>
</protein>
<reference evidence="4 5" key="1">
    <citation type="submission" date="2016-01" db="EMBL/GenBank/DDBJ databases">
        <title>Investigation of taxonomic status of Bacillus aminovorans.</title>
        <authorList>
            <person name="Verma A."/>
            <person name="Pal Y."/>
            <person name="Krishnamurthi S."/>
        </authorList>
    </citation>
    <scope>NUCLEOTIDE SEQUENCE [LARGE SCALE GENOMIC DNA]</scope>
    <source>
        <strain evidence="4 5">DSM 4337</strain>
    </source>
</reference>